<dbReference type="Pfam" id="PF13781">
    <property type="entry name" value="DoxX_3"/>
    <property type="match status" value="1"/>
</dbReference>
<organism evidence="2 3">
    <name type="scientific">Roseateles aquatilis</name>
    <dbReference type="NCBI Taxonomy" id="431061"/>
    <lineage>
        <taxon>Bacteria</taxon>
        <taxon>Pseudomonadati</taxon>
        <taxon>Pseudomonadota</taxon>
        <taxon>Betaproteobacteria</taxon>
        <taxon>Burkholderiales</taxon>
        <taxon>Sphaerotilaceae</taxon>
        <taxon>Roseateles</taxon>
    </lineage>
</organism>
<dbReference type="EMBL" id="NIOF01000004">
    <property type="protein sequence ID" value="OWQ90765.1"/>
    <property type="molecule type" value="Genomic_DNA"/>
</dbReference>
<keyword evidence="1" id="KW-0472">Membrane</keyword>
<protein>
    <recommendedName>
        <fullName evidence="4">Epimerase</fullName>
    </recommendedName>
</protein>
<gene>
    <name evidence="2" type="ORF">CDN99_11350</name>
</gene>
<keyword evidence="3" id="KW-1185">Reference proteome</keyword>
<dbReference type="Proteomes" id="UP000197468">
    <property type="component" value="Unassembled WGS sequence"/>
</dbReference>
<dbReference type="InterPro" id="IPR025695">
    <property type="entry name" value="DoxX-like"/>
</dbReference>
<dbReference type="AlphaFoldDB" id="A0A246JDN6"/>
<feature type="transmembrane region" description="Helical" evidence="1">
    <location>
        <begin position="80"/>
        <end position="104"/>
    </location>
</feature>
<evidence type="ECO:0000256" key="1">
    <source>
        <dbReference type="SAM" id="Phobius"/>
    </source>
</evidence>
<feature type="transmembrane region" description="Helical" evidence="1">
    <location>
        <begin position="15"/>
        <end position="33"/>
    </location>
</feature>
<keyword evidence="1" id="KW-0812">Transmembrane</keyword>
<evidence type="ECO:0000313" key="3">
    <source>
        <dbReference type="Proteomes" id="UP000197468"/>
    </source>
</evidence>
<accession>A0A246JDN6</accession>
<dbReference type="RefSeq" id="WP_088384972.1">
    <property type="nucleotide sequence ID" value="NZ_NIOF01000004.1"/>
</dbReference>
<sequence>MGIGLINFRHRRTRLAARGVLIALWLATAVASVVELDGRSRDLLLAARTPEAWIAPLILGGALADLLVGLAMWRWHRRWVYRLAGALMLGMTAVATLILPSLWLDPLGCLTKNLPIAVLLLILDEDAPA</sequence>
<proteinExistence type="predicted"/>
<feature type="transmembrane region" description="Helical" evidence="1">
    <location>
        <begin position="53"/>
        <end position="73"/>
    </location>
</feature>
<comment type="caution">
    <text evidence="2">The sequence shown here is derived from an EMBL/GenBank/DDBJ whole genome shotgun (WGS) entry which is preliminary data.</text>
</comment>
<name>A0A246JDN6_9BURK</name>
<reference evidence="2 3" key="1">
    <citation type="journal article" date="2008" name="Int. J. Syst. Evol. Microbiol.">
        <title>Description of Roseateles aquatilis sp. nov. and Roseateles terrae sp. nov., in the class Betaproteobacteria, and emended description of the genus Roseateles.</title>
        <authorList>
            <person name="Gomila M."/>
            <person name="Bowien B."/>
            <person name="Falsen E."/>
            <person name="Moore E.R."/>
            <person name="Lalucat J."/>
        </authorList>
    </citation>
    <scope>NUCLEOTIDE SEQUENCE [LARGE SCALE GENOMIC DNA]</scope>
    <source>
        <strain evidence="2 3">CCUG 48205</strain>
    </source>
</reference>
<keyword evidence="1" id="KW-1133">Transmembrane helix</keyword>
<evidence type="ECO:0008006" key="4">
    <source>
        <dbReference type="Google" id="ProtNLM"/>
    </source>
</evidence>
<dbReference type="OrthoDB" id="5292533at2"/>
<evidence type="ECO:0000313" key="2">
    <source>
        <dbReference type="EMBL" id="OWQ90765.1"/>
    </source>
</evidence>